<dbReference type="Pfam" id="PF04869">
    <property type="entry name" value="Uso1_p115_head"/>
    <property type="match status" value="1"/>
</dbReference>
<dbReference type="GO" id="GO:0000139">
    <property type="term" value="C:Golgi membrane"/>
    <property type="evidence" value="ECO:0007669"/>
    <property type="project" value="InterPro"/>
</dbReference>
<dbReference type="GO" id="GO:0032259">
    <property type="term" value="P:methylation"/>
    <property type="evidence" value="ECO:0007669"/>
    <property type="project" value="UniProtKB-KW"/>
</dbReference>
<dbReference type="GO" id="GO:0006888">
    <property type="term" value="P:endoplasmic reticulum to Golgi vesicle-mediated transport"/>
    <property type="evidence" value="ECO:0007669"/>
    <property type="project" value="TreeGrafter"/>
</dbReference>
<evidence type="ECO:0000256" key="2">
    <source>
        <dbReference type="ARBA" id="ARBA00023034"/>
    </source>
</evidence>
<keyword evidence="7" id="KW-0489">Methyltransferase</keyword>
<comment type="subcellular location">
    <subcellularLocation>
        <location evidence="1">Golgi apparatus</location>
    </subcellularLocation>
</comment>
<dbReference type="PANTHER" id="PTHR10013:SF0">
    <property type="entry name" value="GENERAL VESICULAR TRANSPORT FACTOR P115"/>
    <property type="match status" value="1"/>
</dbReference>
<dbReference type="EC" id="2.1.1.319" evidence="7"/>
<name>A0AAJ5YWY3_9BASI</name>
<dbReference type="GO" id="GO:0048211">
    <property type="term" value="P:Golgi vesicle docking"/>
    <property type="evidence" value="ECO:0007669"/>
    <property type="project" value="TreeGrafter"/>
</dbReference>
<evidence type="ECO:0000256" key="1">
    <source>
        <dbReference type="ARBA" id="ARBA00004555"/>
    </source>
</evidence>
<dbReference type="GO" id="GO:0005783">
    <property type="term" value="C:endoplasmic reticulum"/>
    <property type="evidence" value="ECO:0007669"/>
    <property type="project" value="TreeGrafter"/>
</dbReference>
<dbReference type="InterPro" id="IPR011989">
    <property type="entry name" value="ARM-like"/>
</dbReference>
<reference evidence="7 8" key="1">
    <citation type="submission" date="2023-03" db="EMBL/GenBank/DDBJ databases">
        <title>Mating type loci evolution in Malassezia.</title>
        <authorList>
            <person name="Coelho M.A."/>
        </authorList>
    </citation>
    <scope>NUCLEOTIDE SEQUENCE [LARGE SCALE GENOMIC DNA]</scope>
    <source>
        <strain evidence="7 8">CBS 9725</strain>
    </source>
</reference>
<dbReference type="GO" id="GO:0012507">
    <property type="term" value="C:ER to Golgi transport vesicle membrane"/>
    <property type="evidence" value="ECO:0007669"/>
    <property type="project" value="TreeGrafter"/>
</dbReference>
<keyword evidence="7" id="KW-0808">Transferase</keyword>
<gene>
    <name evidence="7" type="primary">USO1</name>
    <name evidence="7" type="ORF">MYAM1_002985</name>
</gene>
<dbReference type="InterPro" id="IPR006953">
    <property type="entry name" value="Vesicle_Uso1_P115_head"/>
</dbReference>
<dbReference type="Gene3D" id="1.25.10.10">
    <property type="entry name" value="Leucine-rich Repeat Variant"/>
    <property type="match status" value="1"/>
</dbReference>
<sequence length="994" mass="110871">MLHGLGLLRQRYEQYTNQSASSPEQTVQILSEKISDASLSLEDRRAAMLSLRALIRDHASLVCGHAFDALLKWIKNPDRDNEMLRAGVEACLTLCQSDSGKLAQRKLLDEQDGIANILRFVAPQYAFYTRFAVLQLVGLMLEHHRTEFQDRMLTAPGGSGLLLQCLEAAPTSSTEILRNEALLLMPLLVSRNVDLQKVFAFEGAFERLLDIVAQEGRIEGGVVAQDALTALEALLIDNASNQNYFRETLSIPLLAPLFFFPPPLPPNADDAARQEFAQHRDAFLLQEWDEEKLSNALLLIRCIRHLVDGHADDHRENQRAIANSGMTDCLIQLVFASLAPSALKAYSLHLLAAILRHSRQNQDLLRSTVVTPVALLRRSAREDQSDAEPMYELAWQSPQPAMMCMIALVLRGPGATESKAQAQAVRTAALAAFHALVEENIEVRMTLLHAFVAAPAPDQNHGNSNQLLLDTIAHLPTTSLTSSSQNTRFDASQYLYASFLLSSLLHGSETCKAFARSIYTDESGRCVATAKPQHLSTDEPPTTLLHLLIGNVAMATRELEEAVRRERAGENDAQANTSEDWTRIIAGYLILLGHWLWQSPDTVADLVNESANFQVLLQPVAQSHGVDTVIQALAAFVLGELYEFNPLVSDQEGVLTRSAMHSIIHARIGLDAFTSRMTRLKTDPRFAQVGPDVYEQYVTYADPSKSVSPLSEPQQLWFSWLFVDFWKEHYVHAQKAMLVDPQATTSDASQTSAELLDARQQVASLQSELQRVKADAACIPGLRADLAKAEQHSQLASQLRDQLEDMRKVLDATKLSLDEAHIQIAELQSNKSASALQQTPPETHSSQSKELSQEAIQLQAELSKAREELSSLQHKHNANTAEIDNLRTNYERQLREVQAQHSNDLQRLRDEHAAEIQRLHAQHAAETERLRGAQLDNRTSKSAQDTNTDLAQENEDLLVLLDELSTKHKRNKERMRMQGWDVSDDDDEDDDVEL</sequence>
<feature type="compositionally biased region" description="Acidic residues" evidence="4">
    <location>
        <begin position="982"/>
        <end position="994"/>
    </location>
</feature>
<feature type="domain" description="Vesicle tethering protein Uso1/P115-like head" evidence="5">
    <location>
        <begin position="360"/>
        <end position="736"/>
    </location>
</feature>
<evidence type="ECO:0000313" key="7">
    <source>
        <dbReference type="EMBL" id="WFD00237.1"/>
    </source>
</evidence>
<dbReference type="GO" id="GO:0006886">
    <property type="term" value="P:intracellular protein transport"/>
    <property type="evidence" value="ECO:0007669"/>
    <property type="project" value="InterPro"/>
</dbReference>
<keyword evidence="3" id="KW-0175">Coiled coil</keyword>
<dbReference type="InterPro" id="IPR016024">
    <property type="entry name" value="ARM-type_fold"/>
</dbReference>
<dbReference type="EMBL" id="CP119946">
    <property type="protein sequence ID" value="WFD00237.1"/>
    <property type="molecule type" value="Genomic_DNA"/>
</dbReference>
<accession>A0AAJ5YWY3</accession>
<evidence type="ECO:0000313" key="8">
    <source>
        <dbReference type="Proteomes" id="UP001219567"/>
    </source>
</evidence>
<dbReference type="GO" id="GO:0005795">
    <property type="term" value="C:Golgi stack"/>
    <property type="evidence" value="ECO:0007669"/>
    <property type="project" value="TreeGrafter"/>
</dbReference>
<dbReference type="Proteomes" id="UP001219567">
    <property type="component" value="Chromosome 4"/>
</dbReference>
<organism evidence="7 8">
    <name type="scientific">Malassezia yamatoensis</name>
    <dbReference type="NCBI Taxonomy" id="253288"/>
    <lineage>
        <taxon>Eukaryota</taxon>
        <taxon>Fungi</taxon>
        <taxon>Dikarya</taxon>
        <taxon>Basidiomycota</taxon>
        <taxon>Ustilaginomycotina</taxon>
        <taxon>Malasseziomycetes</taxon>
        <taxon>Malasseziales</taxon>
        <taxon>Malasseziaceae</taxon>
        <taxon>Malassezia</taxon>
    </lineage>
</organism>
<protein>
    <submittedName>
        <fullName evidence="7">Type I protein arginine methyltransferase</fullName>
        <ecNumber evidence="7">2.1.1.319</ecNumber>
    </submittedName>
</protein>
<feature type="region of interest" description="Disordered" evidence="4">
    <location>
        <begin position="923"/>
        <end position="950"/>
    </location>
</feature>
<evidence type="ECO:0000259" key="6">
    <source>
        <dbReference type="Pfam" id="PF04871"/>
    </source>
</evidence>
<evidence type="ECO:0000259" key="5">
    <source>
        <dbReference type="Pfam" id="PF04869"/>
    </source>
</evidence>
<dbReference type="AlphaFoldDB" id="A0AAJ5YWY3"/>
<dbReference type="GO" id="GO:0048280">
    <property type="term" value="P:vesicle fusion with Golgi apparatus"/>
    <property type="evidence" value="ECO:0007669"/>
    <property type="project" value="InterPro"/>
</dbReference>
<feature type="domain" description="Uso1/p115-like vesicle tethering protein C-terminal" evidence="6">
    <location>
        <begin position="882"/>
        <end position="992"/>
    </location>
</feature>
<keyword evidence="8" id="KW-1185">Reference proteome</keyword>
<feature type="region of interest" description="Disordered" evidence="4">
    <location>
        <begin position="965"/>
        <end position="994"/>
    </location>
</feature>
<evidence type="ECO:0000256" key="3">
    <source>
        <dbReference type="ARBA" id="ARBA00023054"/>
    </source>
</evidence>
<evidence type="ECO:0000256" key="4">
    <source>
        <dbReference type="SAM" id="MobiDB-lite"/>
    </source>
</evidence>
<feature type="region of interest" description="Disordered" evidence="4">
    <location>
        <begin position="831"/>
        <end position="853"/>
    </location>
</feature>
<dbReference type="InterPro" id="IPR024095">
    <property type="entry name" value="Vesicle_P115"/>
</dbReference>
<dbReference type="InterPro" id="IPR006955">
    <property type="entry name" value="Uso1_p115_C"/>
</dbReference>
<keyword evidence="2" id="KW-0333">Golgi apparatus</keyword>
<dbReference type="GO" id="GO:0035242">
    <property type="term" value="F:protein-arginine omega-N asymmetric methyltransferase activity"/>
    <property type="evidence" value="ECO:0007669"/>
    <property type="project" value="UniProtKB-EC"/>
</dbReference>
<proteinExistence type="predicted"/>
<dbReference type="Pfam" id="PF04871">
    <property type="entry name" value="Uso1_p115_C"/>
    <property type="match status" value="1"/>
</dbReference>
<feature type="compositionally biased region" description="Polar residues" evidence="4">
    <location>
        <begin position="936"/>
        <end position="950"/>
    </location>
</feature>
<dbReference type="PANTHER" id="PTHR10013">
    <property type="entry name" value="GENERAL VESICULAR TRANSPORT FACTOR P115"/>
    <property type="match status" value="1"/>
</dbReference>
<dbReference type="SUPFAM" id="SSF48371">
    <property type="entry name" value="ARM repeat"/>
    <property type="match status" value="2"/>
</dbReference>